<proteinExistence type="predicted"/>
<keyword evidence="2" id="KW-1185">Reference proteome</keyword>
<dbReference type="Proteomes" id="UP001062846">
    <property type="component" value="Chromosome 1"/>
</dbReference>
<dbReference type="EMBL" id="CM046388">
    <property type="protein sequence ID" value="KAI8570554.1"/>
    <property type="molecule type" value="Genomic_DNA"/>
</dbReference>
<protein>
    <submittedName>
        <fullName evidence="1">Uncharacterized protein</fullName>
    </submittedName>
</protein>
<gene>
    <name evidence="1" type="ORF">RHMOL_Rhmol01G0043600</name>
</gene>
<accession>A0ACC0PZI5</accession>
<sequence length="95" mass="10519">MRSSSLVAFLLLLHLLFCIAQGVRLGQEFLPVQRDQNIHVKEGVLTSKSAYIGVSAENNGIEENVKSRRSLAGERDPYVDVIDYAPAHANPPIHH</sequence>
<organism evidence="1 2">
    <name type="scientific">Rhododendron molle</name>
    <name type="common">Chinese azalea</name>
    <name type="synonym">Azalea mollis</name>
    <dbReference type="NCBI Taxonomy" id="49168"/>
    <lineage>
        <taxon>Eukaryota</taxon>
        <taxon>Viridiplantae</taxon>
        <taxon>Streptophyta</taxon>
        <taxon>Embryophyta</taxon>
        <taxon>Tracheophyta</taxon>
        <taxon>Spermatophyta</taxon>
        <taxon>Magnoliopsida</taxon>
        <taxon>eudicotyledons</taxon>
        <taxon>Gunneridae</taxon>
        <taxon>Pentapetalae</taxon>
        <taxon>asterids</taxon>
        <taxon>Ericales</taxon>
        <taxon>Ericaceae</taxon>
        <taxon>Ericoideae</taxon>
        <taxon>Rhodoreae</taxon>
        <taxon>Rhododendron</taxon>
    </lineage>
</organism>
<name>A0ACC0PZI5_RHOML</name>
<comment type="caution">
    <text evidence="1">The sequence shown here is derived from an EMBL/GenBank/DDBJ whole genome shotgun (WGS) entry which is preliminary data.</text>
</comment>
<reference evidence="1" key="1">
    <citation type="submission" date="2022-02" db="EMBL/GenBank/DDBJ databases">
        <title>Plant Genome Project.</title>
        <authorList>
            <person name="Zhang R.-G."/>
        </authorList>
    </citation>
    <scope>NUCLEOTIDE SEQUENCE</scope>
    <source>
        <strain evidence="1">AT1</strain>
    </source>
</reference>
<evidence type="ECO:0000313" key="1">
    <source>
        <dbReference type="EMBL" id="KAI8570554.1"/>
    </source>
</evidence>
<evidence type="ECO:0000313" key="2">
    <source>
        <dbReference type="Proteomes" id="UP001062846"/>
    </source>
</evidence>